<evidence type="ECO:0000256" key="1">
    <source>
        <dbReference type="SAM" id="SignalP"/>
    </source>
</evidence>
<dbReference type="EnsemblMetazoa" id="MESCA001741-RA">
    <property type="protein sequence ID" value="MESCA001741-PA"/>
    <property type="gene ID" value="MESCA001741"/>
</dbReference>
<protein>
    <submittedName>
        <fullName evidence="2">Uncharacterized protein</fullName>
    </submittedName>
</protein>
<keyword evidence="1" id="KW-0732">Signal</keyword>
<reference evidence="3" key="1">
    <citation type="submission" date="2013-02" db="EMBL/GenBank/DDBJ databases">
        <authorList>
            <person name="Hughes D."/>
        </authorList>
    </citation>
    <scope>NUCLEOTIDE SEQUENCE</scope>
    <source>
        <strain>Durham</strain>
        <strain evidence="3">NC isolate 2 -- Noor lab</strain>
    </source>
</reference>
<feature type="chain" id="PRO_5004576857" evidence="1">
    <location>
        <begin position="24"/>
        <end position="770"/>
    </location>
</feature>
<dbReference type="EMBL" id="CAQQ02010992">
    <property type="status" value="NOT_ANNOTATED_CDS"/>
    <property type="molecule type" value="Genomic_DNA"/>
</dbReference>
<evidence type="ECO:0000313" key="3">
    <source>
        <dbReference type="Proteomes" id="UP000015102"/>
    </source>
</evidence>
<name>T1GEH7_MEGSC</name>
<dbReference type="AlphaFoldDB" id="T1GEH7"/>
<dbReference type="EMBL" id="CAQQ02010994">
    <property type="status" value="NOT_ANNOTATED_CDS"/>
    <property type="molecule type" value="Genomic_DNA"/>
</dbReference>
<reference evidence="2" key="2">
    <citation type="submission" date="2015-06" db="UniProtKB">
        <authorList>
            <consortium name="EnsemblMetazoa"/>
        </authorList>
    </citation>
    <scope>IDENTIFICATION</scope>
</reference>
<proteinExistence type="predicted"/>
<dbReference type="EMBL" id="CAQQ02010993">
    <property type="status" value="NOT_ANNOTATED_CDS"/>
    <property type="molecule type" value="Genomic_DNA"/>
</dbReference>
<evidence type="ECO:0000313" key="2">
    <source>
        <dbReference type="EnsemblMetazoa" id="MESCA001741-PA"/>
    </source>
</evidence>
<organism evidence="2 3">
    <name type="scientific">Megaselia scalaris</name>
    <name type="common">Humpbacked fly</name>
    <name type="synonym">Phora scalaris</name>
    <dbReference type="NCBI Taxonomy" id="36166"/>
    <lineage>
        <taxon>Eukaryota</taxon>
        <taxon>Metazoa</taxon>
        <taxon>Ecdysozoa</taxon>
        <taxon>Arthropoda</taxon>
        <taxon>Hexapoda</taxon>
        <taxon>Insecta</taxon>
        <taxon>Pterygota</taxon>
        <taxon>Neoptera</taxon>
        <taxon>Endopterygota</taxon>
        <taxon>Diptera</taxon>
        <taxon>Brachycera</taxon>
        <taxon>Muscomorpha</taxon>
        <taxon>Platypezoidea</taxon>
        <taxon>Phoridae</taxon>
        <taxon>Megaseliini</taxon>
        <taxon>Megaselia</taxon>
    </lineage>
</organism>
<dbReference type="Proteomes" id="UP000015102">
    <property type="component" value="Unassembled WGS sequence"/>
</dbReference>
<feature type="signal peptide" evidence="1">
    <location>
        <begin position="1"/>
        <end position="23"/>
    </location>
</feature>
<accession>T1GEH7</accession>
<sequence length="770" mass="88334">MVTRIFLVLSVICLTGICKTVTSKCIDEEVESINGSFVSWIDSGEDYILSTPNCVNAEEKLVVRKCVDNRWTPDKDRLDKCEIVEPDFKFNDDGGIMYKISEKKEEFNVKTLYYYKPFGHTLPKIDHDYWYHVRPLGKFHNSISLNPGSSFGNTRPPYGSMKNCLVKAPNSLIKEDKCDEEHYNIFEMSIYIRTTNCHSISGVFLYSQDICYGDLSSDNQNYVSFKSYMKKVYEMKLLLIQLNLENMYLYNATSIPGLDIRIVQDSKSFSIQNSTSKKNYMKYMKISEVGIKISLEVTKEYIEISFLIVNMLGMMMRKIDLISRNSIDLHKEPGKAYYWCAGYTIFNTERFETQKVLAGRDDGNIQELAFYVTITVGSYKELEDFDQEIKYRLSGRGTTTTSTPITPNYPSTDSTLTSYSSSLKIISSTNLTTSPETPTTTSSSITIGNITSQANSKSFSFTNYGFIHPIQYVRTFEIADEEDSRVQVLCHIVTDKLTKKDEIFSILKMNFGSDFDGTLKNADFCEKDYINENIFWKKTKINEISTLNRINYRDSNGEIAVRKCLGSFLYGAEWEENTLKDLKPFPLNSTEYLENILEDLDSYTINEIINDLNYGTENISDSENFTPQNSVQISKILAYVAEHFDEIYFDREFWRSFTNVVDFILKQPPCIEVDCGNSSMVIVSSIDEIVDKHYVRDQEVGFIGTNFAIFPRNNTEKTFEISAINEYYSIKVSLPDGIPENALILINTIRIPICSTSVMSYQTNINLTKF</sequence>
<dbReference type="HOGENOM" id="CLU_363027_0_0_1"/>
<keyword evidence="3" id="KW-1185">Reference proteome</keyword>